<protein>
    <recommendedName>
        <fullName evidence="3">peptidylprolyl isomerase</fullName>
        <ecNumber evidence="3">5.2.1.8</ecNumber>
    </recommendedName>
</protein>
<gene>
    <name evidence="9" type="ORF">DEBURN_LOCUS2507</name>
</gene>
<feature type="domain" description="FAS1" evidence="8">
    <location>
        <begin position="445"/>
        <end position="583"/>
    </location>
</feature>
<dbReference type="OrthoDB" id="14252at2759"/>
<keyword evidence="7" id="KW-0812">Transmembrane</keyword>
<organism evidence="9 10">
    <name type="scientific">Diversispora eburnea</name>
    <dbReference type="NCBI Taxonomy" id="1213867"/>
    <lineage>
        <taxon>Eukaryota</taxon>
        <taxon>Fungi</taxon>
        <taxon>Fungi incertae sedis</taxon>
        <taxon>Mucoromycota</taxon>
        <taxon>Glomeromycotina</taxon>
        <taxon>Glomeromycetes</taxon>
        <taxon>Diversisporales</taxon>
        <taxon>Diversisporaceae</taxon>
        <taxon>Diversispora</taxon>
    </lineage>
</organism>
<dbReference type="GO" id="GO:0005737">
    <property type="term" value="C:cytoplasm"/>
    <property type="evidence" value="ECO:0007669"/>
    <property type="project" value="UniProtKB-SubCell"/>
</dbReference>
<dbReference type="AlphaFoldDB" id="A0A9N8VQB7"/>
<dbReference type="PROSITE" id="PS50213">
    <property type="entry name" value="FAS1"/>
    <property type="match status" value="5"/>
</dbReference>
<dbReference type="PANTHER" id="PTHR10012:SF5">
    <property type="entry name" value="SERINE_THREONINE-PROTEIN PHOSPHATASE 2A ACTIVATOR 2"/>
    <property type="match status" value="1"/>
</dbReference>
<feature type="domain" description="FAS1" evidence="8">
    <location>
        <begin position="592"/>
        <end position="725"/>
    </location>
</feature>
<evidence type="ECO:0000256" key="3">
    <source>
        <dbReference type="ARBA" id="ARBA00013194"/>
    </source>
</evidence>
<dbReference type="InterPro" id="IPR004327">
    <property type="entry name" value="Phstyr_phstse_ac"/>
</dbReference>
<evidence type="ECO:0000256" key="6">
    <source>
        <dbReference type="ARBA" id="ARBA00023235"/>
    </source>
</evidence>
<sequence>MNFVIPKREILTKEDLEKFKESQAYSDFFSFIERLNESVKGQKLSTECVLSPILVKILEILDTVNNYRIKLPPVNNEKSRFGNPAFRDFYDQVANKAEELHKNLSIPKESIPEISRYFIESWGNRTRIDYGTGHEANFIAWLLCLEKLGIIGSNDYISLVLRIFKNYLEVMRNLQLNYWLEPAGSQGVWGLDDYHFLPFLFGSAQLIGHKYIRPKSIHNKDVIEEYSKEYLYLACIQFINSIKTATLSVKEWKKVNEGMLKMYKAENGSCHGEEKNNDHVHIHAFGQEFPDCCGIKIPSAIGANQMGIREEATTTFIDVLSEDERFNKLIQNLQRTQLIPYLNHLPSATLFAPINEAFEYEPFITKERMLYHLLNLELRGDEFFDGQLLTTHLEIVEKLGKGEIGQKLKVEISDGKYVGNAKIINTDLMADNGVIHVIDKVLKTPLDAFGTLTSIDQLHIFVNYLRNTKLDRQIKYGNHITVFAVTDDAINHQFKSVEREYLTGECGGGINDATILIKHQLHFDKVLYSSSVEEGTTELETEQGEPLIINRDEHGNIRVSNGLVTLKDMLAENGVIHVVNNISIPQALFFNVHKYLCGMRATKIVSGFMKYKLDKYIEDRNASYTIFAPRDDLYDENARTEVLKYHIVKGKYNVKDLKNHMFIKTELRTEELKNHRQRSEVAILPNFVKENDSISRTEILINDASVIGDPVEIGNSIIYLISKTLSPPSDVMSYAIRNRQLNAFVSAIFASDMQTEVQNANWVTIFAPTNSAFTKIGLITSYLLHPDGKEDLRSVVEYHMLNETILTEDIPQGESKYSTIDGNPLSIIRDGEKINVEIANGTSTIVQPDILTSSGVLHIVDSVQLPPSLHITLDKILKGIGATTMLKILKIANLSEILKDPSEPFIIISPTDNAFREIIIKRNISLDEPDEVSRLVKLHVIPGTSPELSDGKEFPTLLSNEAKLIIRKDILHGVYKIEVKGEFNLFGKAKITGIGKTWNGGAVYEVDKVLLPRHQVSQIGSAFFGITIGILIATFISMGGGLGLHHYQRYRRRVGYQPIS</sequence>
<keyword evidence="10" id="KW-1185">Reference proteome</keyword>
<dbReference type="EC" id="5.2.1.8" evidence="3"/>
<dbReference type="Pfam" id="PF02469">
    <property type="entry name" value="Fasciclin"/>
    <property type="match status" value="5"/>
</dbReference>
<dbReference type="Gene3D" id="2.30.180.10">
    <property type="entry name" value="FAS1 domain"/>
    <property type="match status" value="5"/>
</dbReference>
<keyword evidence="6" id="KW-0413">Isomerase</keyword>
<evidence type="ECO:0000259" key="8">
    <source>
        <dbReference type="PROSITE" id="PS50213"/>
    </source>
</evidence>
<dbReference type="GO" id="GO:0000159">
    <property type="term" value="C:protein phosphatase type 2A complex"/>
    <property type="evidence" value="ECO:0007669"/>
    <property type="project" value="TreeGrafter"/>
</dbReference>
<dbReference type="GO" id="GO:0007052">
    <property type="term" value="P:mitotic spindle organization"/>
    <property type="evidence" value="ECO:0007669"/>
    <property type="project" value="TreeGrafter"/>
</dbReference>
<dbReference type="SUPFAM" id="SSF140984">
    <property type="entry name" value="PTPA-like"/>
    <property type="match status" value="1"/>
</dbReference>
<dbReference type="GO" id="GO:0005634">
    <property type="term" value="C:nucleus"/>
    <property type="evidence" value="ECO:0007669"/>
    <property type="project" value="TreeGrafter"/>
</dbReference>
<evidence type="ECO:0000313" key="9">
    <source>
        <dbReference type="EMBL" id="CAG8457745.1"/>
    </source>
</evidence>
<feature type="transmembrane region" description="Helical" evidence="7">
    <location>
        <begin position="1022"/>
        <end position="1044"/>
    </location>
</feature>
<feature type="domain" description="FAS1" evidence="8">
    <location>
        <begin position="728"/>
        <end position="864"/>
    </location>
</feature>
<dbReference type="SMART" id="SM00554">
    <property type="entry name" value="FAS1"/>
    <property type="match status" value="5"/>
</dbReference>
<dbReference type="Proteomes" id="UP000789706">
    <property type="component" value="Unassembled WGS sequence"/>
</dbReference>
<feature type="domain" description="FAS1" evidence="8">
    <location>
        <begin position="869"/>
        <end position="1010"/>
    </location>
</feature>
<dbReference type="SUPFAM" id="SSF82153">
    <property type="entry name" value="FAS1 domain"/>
    <property type="match status" value="5"/>
</dbReference>
<reference evidence="9" key="1">
    <citation type="submission" date="2021-06" db="EMBL/GenBank/DDBJ databases">
        <authorList>
            <person name="Kallberg Y."/>
            <person name="Tangrot J."/>
            <person name="Rosling A."/>
        </authorList>
    </citation>
    <scope>NUCLEOTIDE SEQUENCE</scope>
    <source>
        <strain evidence="9">AZ414A</strain>
    </source>
</reference>
<dbReference type="InterPro" id="IPR043170">
    <property type="entry name" value="PTPA_C_lid"/>
</dbReference>
<evidence type="ECO:0000256" key="4">
    <source>
        <dbReference type="ARBA" id="ARBA00022490"/>
    </source>
</evidence>
<evidence type="ECO:0000256" key="5">
    <source>
        <dbReference type="ARBA" id="ARBA00023110"/>
    </source>
</evidence>
<keyword evidence="5" id="KW-0697">Rotamase</keyword>
<dbReference type="GO" id="GO:0008160">
    <property type="term" value="F:protein tyrosine phosphatase activator activity"/>
    <property type="evidence" value="ECO:0007669"/>
    <property type="project" value="TreeGrafter"/>
</dbReference>
<dbReference type="InterPro" id="IPR037218">
    <property type="entry name" value="PTPA_sf"/>
</dbReference>
<dbReference type="InterPro" id="IPR036378">
    <property type="entry name" value="FAS1_dom_sf"/>
</dbReference>
<evidence type="ECO:0000256" key="7">
    <source>
        <dbReference type="SAM" id="Phobius"/>
    </source>
</evidence>
<dbReference type="Gene3D" id="1.20.120.1150">
    <property type="match status" value="1"/>
</dbReference>
<keyword evidence="4" id="KW-0963">Cytoplasm</keyword>
<dbReference type="CDD" id="cd04087">
    <property type="entry name" value="PTPA"/>
    <property type="match status" value="1"/>
</dbReference>
<feature type="domain" description="FAS1" evidence="8">
    <location>
        <begin position="313"/>
        <end position="442"/>
    </location>
</feature>
<proteinExistence type="predicted"/>
<dbReference type="GO" id="GO:0003755">
    <property type="term" value="F:peptidyl-prolyl cis-trans isomerase activity"/>
    <property type="evidence" value="ECO:0007669"/>
    <property type="project" value="UniProtKB-KW"/>
</dbReference>
<dbReference type="Pfam" id="PF03095">
    <property type="entry name" value="PTPA"/>
    <property type="match status" value="1"/>
</dbReference>
<evidence type="ECO:0000256" key="2">
    <source>
        <dbReference type="ARBA" id="ARBA00004496"/>
    </source>
</evidence>
<comment type="subcellular location">
    <subcellularLocation>
        <location evidence="2">Cytoplasm</location>
    </subcellularLocation>
</comment>
<evidence type="ECO:0000256" key="1">
    <source>
        <dbReference type="ARBA" id="ARBA00000971"/>
    </source>
</evidence>
<comment type="caution">
    <text evidence="9">The sequence shown here is derived from an EMBL/GenBank/DDBJ whole genome shotgun (WGS) entry which is preliminary data.</text>
</comment>
<keyword evidence="7" id="KW-0472">Membrane</keyword>
<keyword evidence="7" id="KW-1133">Transmembrane helix</keyword>
<dbReference type="EMBL" id="CAJVPK010000138">
    <property type="protein sequence ID" value="CAG8457745.1"/>
    <property type="molecule type" value="Genomic_DNA"/>
</dbReference>
<dbReference type="InterPro" id="IPR000782">
    <property type="entry name" value="FAS1_domain"/>
</dbReference>
<dbReference type="PANTHER" id="PTHR10012">
    <property type="entry name" value="SERINE/THREONINE-PROTEIN PHOSPHATASE 2A REGULATORY SUBUNIT B"/>
    <property type="match status" value="1"/>
</dbReference>
<accession>A0A9N8VQB7</accession>
<evidence type="ECO:0000313" key="10">
    <source>
        <dbReference type="Proteomes" id="UP000789706"/>
    </source>
</evidence>
<comment type="catalytic activity">
    <reaction evidence="1">
        <text>[protein]-peptidylproline (omega=180) = [protein]-peptidylproline (omega=0)</text>
        <dbReference type="Rhea" id="RHEA:16237"/>
        <dbReference type="Rhea" id="RHEA-COMP:10747"/>
        <dbReference type="Rhea" id="RHEA-COMP:10748"/>
        <dbReference type="ChEBI" id="CHEBI:83833"/>
        <dbReference type="ChEBI" id="CHEBI:83834"/>
        <dbReference type="EC" id="5.2.1.8"/>
    </reaction>
</comment>
<name>A0A9N8VQB7_9GLOM</name>